<proteinExistence type="predicted"/>
<dbReference type="AlphaFoldDB" id="A0A5C4X4J2"/>
<evidence type="ECO:0000313" key="1">
    <source>
        <dbReference type="EMBL" id="TNM55183.1"/>
    </source>
</evidence>
<dbReference type="InterPro" id="IPR007554">
    <property type="entry name" value="Glycerophosphate_synth"/>
</dbReference>
<dbReference type="GO" id="GO:0016020">
    <property type="term" value="C:membrane"/>
    <property type="evidence" value="ECO:0007669"/>
    <property type="project" value="InterPro"/>
</dbReference>
<organism evidence="1 2">
    <name type="scientific">Brevibacterium sediminis</name>
    <dbReference type="NCBI Taxonomy" id="1857024"/>
    <lineage>
        <taxon>Bacteria</taxon>
        <taxon>Bacillati</taxon>
        <taxon>Actinomycetota</taxon>
        <taxon>Actinomycetes</taxon>
        <taxon>Micrococcales</taxon>
        <taxon>Brevibacteriaceae</taxon>
        <taxon>Brevibacterium</taxon>
    </lineage>
</organism>
<dbReference type="Proteomes" id="UP000314223">
    <property type="component" value="Unassembled WGS sequence"/>
</dbReference>
<dbReference type="Gene3D" id="3.40.50.12580">
    <property type="match status" value="1"/>
</dbReference>
<accession>A0A5C4X4J2</accession>
<dbReference type="EMBL" id="VDMQ01000004">
    <property type="protein sequence ID" value="TNM55183.1"/>
    <property type="molecule type" value="Genomic_DNA"/>
</dbReference>
<gene>
    <name evidence="1" type="ORF">FHQ09_08115</name>
</gene>
<reference evidence="1 2" key="1">
    <citation type="submission" date="2019-06" db="EMBL/GenBank/DDBJ databases">
        <authorList>
            <person name="Mardanova A.M."/>
            <person name="Pudova D.S."/>
            <person name="Shagimardanova E.I."/>
            <person name="Gogoleva N.E."/>
            <person name="Lutfullin M.T."/>
            <person name="Hadieva G.F."/>
            <person name="Sharipova M.R."/>
        </authorList>
    </citation>
    <scope>NUCLEOTIDE SEQUENCE [LARGE SCALE GENOMIC DNA]</scope>
    <source>
        <strain evidence="1 2">MG-1</strain>
    </source>
</reference>
<dbReference type="InterPro" id="IPR043148">
    <property type="entry name" value="TagF_C"/>
</dbReference>
<evidence type="ECO:0000313" key="2">
    <source>
        <dbReference type="Proteomes" id="UP000314223"/>
    </source>
</evidence>
<dbReference type="Pfam" id="PF04464">
    <property type="entry name" value="Glyphos_transf"/>
    <property type="match status" value="1"/>
</dbReference>
<name>A0A5C4X4J2_9MICO</name>
<sequence>MNPLRTVARNALRSRAWKSTSRWIRGTERWNRLEDEYDGSYVKAEVVVYFGDRSSKFYQLEQWIPVLEELHKTHRVVLVMRKGSALLRTLETTNLPVVFKRRFDPLHTFYHANDFKLALYVNNGMTNFQSLAFAPMVHVHVNHGESDKLSMVSNQTKSYDKVFVAGDAAIERHRRALIDFDESALVKVGRPQLDIERPVELEPSNARTIMYAPTWEGENESNNYTSVDLFGPQIVEAALQIPNARVIYKPHPRVETSNDPAMTEANARILELLETANESISDESMQHQVLMQGDILAMFDAVDLLVTDISSVGLDFLYLHPEMPLVLTDRRNDTISLNAEAPISRATPIIDQTTADGLELMFQAMLSEDSAAEARLDLRRHYFGEGGKGTSTALFTEAVSKLISARTVALENFHSDDSINAESEDESNGE</sequence>
<comment type="caution">
    <text evidence="1">The sequence shown here is derived from an EMBL/GenBank/DDBJ whole genome shotgun (WGS) entry which is preliminary data.</text>
</comment>
<keyword evidence="1" id="KW-0808">Transferase</keyword>
<dbReference type="GO" id="GO:0047355">
    <property type="term" value="F:CDP-glycerol glycerophosphotransferase activity"/>
    <property type="evidence" value="ECO:0007669"/>
    <property type="project" value="InterPro"/>
</dbReference>
<protein>
    <submittedName>
        <fullName evidence="1">CDP-glycerol--glycerophosphate glycerophosphotransferase</fullName>
    </submittedName>
</protein>